<name>A0A6A3R2W4_9STRA</name>
<protein>
    <submittedName>
        <fullName evidence="2">Uncharacterized protein</fullName>
    </submittedName>
</protein>
<dbReference type="EMBL" id="QXFZ01001568">
    <property type="protein sequence ID" value="KAE9088323.1"/>
    <property type="molecule type" value="Genomic_DNA"/>
</dbReference>
<feature type="signal peptide" evidence="1">
    <location>
        <begin position="1"/>
        <end position="19"/>
    </location>
</feature>
<keyword evidence="1" id="KW-0732">Signal</keyword>
<dbReference type="Proteomes" id="UP000441208">
    <property type="component" value="Unassembled WGS sequence"/>
</dbReference>
<accession>A0A6A3R2W4</accession>
<feature type="chain" id="PRO_5025438136" evidence="1">
    <location>
        <begin position="20"/>
        <end position="36"/>
    </location>
</feature>
<gene>
    <name evidence="2" type="ORF">PF007_g20015</name>
</gene>
<reference evidence="2 3" key="1">
    <citation type="submission" date="2018-08" db="EMBL/GenBank/DDBJ databases">
        <title>Genomic investigation of the strawberry pathogen Phytophthora fragariae indicates pathogenicity is determined by transcriptional variation in three key races.</title>
        <authorList>
            <person name="Adams T.M."/>
            <person name="Armitage A.D."/>
            <person name="Sobczyk M.K."/>
            <person name="Bates H.J."/>
            <person name="Dunwell J.M."/>
            <person name="Nellist C.F."/>
            <person name="Harrison R.J."/>
        </authorList>
    </citation>
    <scope>NUCLEOTIDE SEQUENCE [LARGE SCALE GENOMIC DNA]</scope>
    <source>
        <strain evidence="2 3">NOV-71</strain>
    </source>
</reference>
<organism evidence="2 3">
    <name type="scientific">Phytophthora fragariae</name>
    <dbReference type="NCBI Taxonomy" id="53985"/>
    <lineage>
        <taxon>Eukaryota</taxon>
        <taxon>Sar</taxon>
        <taxon>Stramenopiles</taxon>
        <taxon>Oomycota</taxon>
        <taxon>Peronosporomycetes</taxon>
        <taxon>Peronosporales</taxon>
        <taxon>Peronosporaceae</taxon>
        <taxon>Phytophthora</taxon>
    </lineage>
</organism>
<proteinExistence type="predicted"/>
<evidence type="ECO:0000313" key="2">
    <source>
        <dbReference type="EMBL" id="KAE9088323.1"/>
    </source>
</evidence>
<evidence type="ECO:0000313" key="3">
    <source>
        <dbReference type="Proteomes" id="UP000441208"/>
    </source>
</evidence>
<dbReference type="AlphaFoldDB" id="A0A6A3R2W4"/>
<evidence type="ECO:0000256" key="1">
    <source>
        <dbReference type="SAM" id="SignalP"/>
    </source>
</evidence>
<sequence length="36" mass="4040">MLFVLLLVAPVFVLLLVLQHQHGHGYKAEPAMELLV</sequence>
<comment type="caution">
    <text evidence="2">The sequence shown here is derived from an EMBL/GenBank/DDBJ whole genome shotgun (WGS) entry which is preliminary data.</text>
</comment>